<dbReference type="SUPFAM" id="SSF52821">
    <property type="entry name" value="Rhodanese/Cell cycle control phosphatase"/>
    <property type="match status" value="1"/>
</dbReference>
<dbReference type="SMART" id="SM00450">
    <property type="entry name" value="RHOD"/>
    <property type="match status" value="1"/>
</dbReference>
<dbReference type="PANTHER" id="PTHR44086">
    <property type="entry name" value="THIOSULFATE SULFURTRANSFERASE RDL2, MITOCHONDRIAL-RELATED"/>
    <property type="match status" value="1"/>
</dbReference>
<sequence length="256" mass="28037">MRPELPHDPLGVQGHLLNSMPQRVGMVHPVFKAAVRILQSVVGHITEMNHSGPRECHAAGPRDLAAANQYLYSHMSIRAVCFLRGFARPIVKGPSGQRVQASYIYHKCAAYIHPSLNSGRVARVFSTVAGKPAKAGFPDALCGKRSINYNELALLLTDYSVVLIDVRDPTDFLEVGHIPGAINIPLADLKSALKLTDEAFHAKYGIEKPKYTDENIVFYGLSDVLSTAASEIAHGLGYKKSKFYPEGWTGWSTMLP</sequence>
<evidence type="ECO:0000313" key="2">
    <source>
        <dbReference type="EMBL" id="KER33409.1"/>
    </source>
</evidence>
<dbReference type="Proteomes" id="UP000054324">
    <property type="component" value="Unassembled WGS sequence"/>
</dbReference>
<keyword evidence="3" id="KW-1185">Reference proteome</keyword>
<dbReference type="PANTHER" id="PTHR44086:SF10">
    <property type="entry name" value="THIOSULFATE SULFURTRANSFERASE_RHODANESE-LIKE DOMAIN-CONTAINING PROTEIN 3"/>
    <property type="match status" value="1"/>
</dbReference>
<dbReference type="KEGG" id="ovi:T265_00720"/>
<dbReference type="CTD" id="20314908"/>
<dbReference type="Pfam" id="PF00581">
    <property type="entry name" value="Rhodanese"/>
    <property type="match status" value="1"/>
</dbReference>
<feature type="domain" description="Rhodanese" evidence="1">
    <location>
        <begin position="161"/>
        <end position="256"/>
    </location>
</feature>
<evidence type="ECO:0000313" key="3">
    <source>
        <dbReference type="Proteomes" id="UP000054324"/>
    </source>
</evidence>
<protein>
    <recommendedName>
        <fullName evidence="1">Rhodanese domain-containing protein</fullName>
    </recommendedName>
</protein>
<organism evidence="2 3">
    <name type="scientific">Opisthorchis viverrini</name>
    <name type="common">Southeast Asian liver fluke</name>
    <dbReference type="NCBI Taxonomy" id="6198"/>
    <lineage>
        <taxon>Eukaryota</taxon>
        <taxon>Metazoa</taxon>
        <taxon>Spiralia</taxon>
        <taxon>Lophotrochozoa</taxon>
        <taxon>Platyhelminthes</taxon>
        <taxon>Trematoda</taxon>
        <taxon>Digenea</taxon>
        <taxon>Opisthorchiida</taxon>
        <taxon>Opisthorchiata</taxon>
        <taxon>Opisthorchiidae</taxon>
        <taxon>Opisthorchis</taxon>
    </lineage>
</organism>
<dbReference type="InterPro" id="IPR001763">
    <property type="entry name" value="Rhodanese-like_dom"/>
</dbReference>
<proteinExistence type="predicted"/>
<evidence type="ECO:0000259" key="1">
    <source>
        <dbReference type="PROSITE" id="PS50206"/>
    </source>
</evidence>
<dbReference type="EMBL" id="KL596625">
    <property type="protein sequence ID" value="KER33409.1"/>
    <property type="molecule type" value="Genomic_DNA"/>
</dbReference>
<dbReference type="OrthoDB" id="566238at2759"/>
<dbReference type="GeneID" id="20314908"/>
<name>A0A075AJH8_OPIVI</name>
<reference evidence="2 3" key="1">
    <citation type="submission" date="2013-11" db="EMBL/GenBank/DDBJ databases">
        <title>Opisthorchis viverrini - life in the bile duct.</title>
        <authorList>
            <person name="Young N.D."/>
            <person name="Nagarajan N."/>
            <person name="Lin S.J."/>
            <person name="Korhonen P.K."/>
            <person name="Jex A.R."/>
            <person name="Hall R.S."/>
            <person name="Safavi-Hemami H."/>
            <person name="Kaewkong W."/>
            <person name="Bertrand D."/>
            <person name="Gao S."/>
            <person name="Seet Q."/>
            <person name="Wongkham S."/>
            <person name="Teh B.T."/>
            <person name="Wongkham C."/>
            <person name="Intapan P.M."/>
            <person name="Maleewong W."/>
            <person name="Yang X."/>
            <person name="Hu M."/>
            <person name="Wang Z."/>
            <person name="Hofmann A."/>
            <person name="Sternberg P.W."/>
            <person name="Tan P."/>
            <person name="Wang J."/>
            <person name="Gasser R.B."/>
        </authorList>
    </citation>
    <scope>NUCLEOTIDE SEQUENCE [LARGE SCALE GENOMIC DNA]</scope>
</reference>
<dbReference type="InterPro" id="IPR036873">
    <property type="entry name" value="Rhodanese-like_dom_sf"/>
</dbReference>
<dbReference type="RefSeq" id="XP_009162833.1">
    <property type="nucleotide sequence ID" value="XM_009164569.1"/>
</dbReference>
<accession>A0A075AJH8</accession>
<dbReference type="Gene3D" id="3.40.250.10">
    <property type="entry name" value="Rhodanese-like domain"/>
    <property type="match status" value="1"/>
</dbReference>
<dbReference type="AlphaFoldDB" id="A0A075AJH8"/>
<dbReference type="PROSITE" id="PS50206">
    <property type="entry name" value="RHODANESE_3"/>
    <property type="match status" value="1"/>
</dbReference>
<dbReference type="STRING" id="6198.A0A075AJH8"/>
<gene>
    <name evidence="2" type="ORF">T265_00720</name>
</gene>